<dbReference type="AlphaFoldDB" id="A0A0R1UT98"/>
<feature type="transmembrane region" description="Helical" evidence="6">
    <location>
        <begin position="444"/>
        <end position="464"/>
    </location>
</feature>
<reference evidence="8 9" key="1">
    <citation type="journal article" date="2015" name="Genome Announc.">
        <title>Expanding the biotechnology potential of lactobacilli through comparative genomics of 213 strains and associated genera.</title>
        <authorList>
            <person name="Sun Z."/>
            <person name="Harris H.M."/>
            <person name="McCann A."/>
            <person name="Guo C."/>
            <person name="Argimon S."/>
            <person name="Zhang W."/>
            <person name="Yang X."/>
            <person name="Jeffery I.B."/>
            <person name="Cooney J.C."/>
            <person name="Kagawa T.F."/>
            <person name="Liu W."/>
            <person name="Song Y."/>
            <person name="Salvetti E."/>
            <person name="Wrobel A."/>
            <person name="Rasinkangas P."/>
            <person name="Parkhill J."/>
            <person name="Rea M.C."/>
            <person name="O'Sullivan O."/>
            <person name="Ritari J."/>
            <person name="Douillard F.P."/>
            <person name="Paul Ross R."/>
            <person name="Yang R."/>
            <person name="Briner A.E."/>
            <person name="Felis G.E."/>
            <person name="de Vos W.M."/>
            <person name="Barrangou R."/>
            <person name="Klaenhammer T.R."/>
            <person name="Caufield P.W."/>
            <person name="Cui Y."/>
            <person name="Zhang H."/>
            <person name="O'Toole P.W."/>
        </authorList>
    </citation>
    <scope>NUCLEOTIDE SEQUENCE [LARGE SCALE GENOMIC DNA]</scope>
    <source>
        <strain evidence="8 9">DSM 18793</strain>
    </source>
</reference>
<feature type="transmembrane region" description="Helical" evidence="6">
    <location>
        <begin position="12"/>
        <end position="36"/>
    </location>
</feature>
<keyword evidence="2" id="KW-1003">Cell membrane</keyword>
<dbReference type="GO" id="GO:0055091">
    <property type="term" value="P:phospholipid homeostasis"/>
    <property type="evidence" value="ECO:0007669"/>
    <property type="project" value="TreeGrafter"/>
</dbReference>
<evidence type="ECO:0000256" key="4">
    <source>
        <dbReference type="ARBA" id="ARBA00022989"/>
    </source>
</evidence>
<dbReference type="InterPro" id="IPR016181">
    <property type="entry name" value="Acyl_CoA_acyltransferase"/>
</dbReference>
<dbReference type="Proteomes" id="UP000051084">
    <property type="component" value="Unassembled WGS sequence"/>
</dbReference>
<comment type="caution">
    <text evidence="8">The sequence shown here is derived from an EMBL/GenBank/DDBJ whole genome shotgun (WGS) entry which is preliminary data.</text>
</comment>
<dbReference type="NCBIfam" id="NF033480">
    <property type="entry name" value="bifunc_MprF"/>
    <property type="match status" value="1"/>
</dbReference>
<feature type="transmembrane region" description="Helical" evidence="6">
    <location>
        <begin position="275"/>
        <end position="300"/>
    </location>
</feature>
<feature type="transmembrane region" description="Helical" evidence="6">
    <location>
        <begin position="321"/>
        <end position="344"/>
    </location>
</feature>
<dbReference type="GO" id="GO:0004812">
    <property type="term" value="F:aminoacyl-tRNA ligase activity"/>
    <property type="evidence" value="ECO:0007669"/>
    <property type="project" value="UniProtKB-KW"/>
</dbReference>
<dbReference type="RefSeq" id="WP_056995248.1">
    <property type="nucleotide sequence ID" value="NZ_AZGC01000008.1"/>
</dbReference>
<feature type="transmembrane region" description="Helical" evidence="6">
    <location>
        <begin position="413"/>
        <end position="432"/>
    </location>
</feature>
<evidence type="ECO:0000313" key="9">
    <source>
        <dbReference type="Proteomes" id="UP000051084"/>
    </source>
</evidence>
<comment type="subcellular location">
    <subcellularLocation>
        <location evidence="1">Cell membrane</location>
        <topology evidence="1">Multi-pass membrane protein</topology>
    </subcellularLocation>
</comment>
<evidence type="ECO:0000256" key="1">
    <source>
        <dbReference type="ARBA" id="ARBA00004651"/>
    </source>
</evidence>
<evidence type="ECO:0000256" key="2">
    <source>
        <dbReference type="ARBA" id="ARBA00022475"/>
    </source>
</evidence>
<dbReference type="GO" id="GO:0016755">
    <property type="term" value="F:aminoacyltransferase activity"/>
    <property type="evidence" value="ECO:0007669"/>
    <property type="project" value="TreeGrafter"/>
</dbReference>
<evidence type="ECO:0000256" key="6">
    <source>
        <dbReference type="SAM" id="Phobius"/>
    </source>
</evidence>
<dbReference type="SUPFAM" id="SSF55729">
    <property type="entry name" value="Acyl-CoA N-acyltransferases (Nat)"/>
    <property type="match status" value="1"/>
</dbReference>
<feature type="transmembrane region" description="Helical" evidence="6">
    <location>
        <begin position="203"/>
        <end position="225"/>
    </location>
</feature>
<evidence type="ECO:0000259" key="7">
    <source>
        <dbReference type="Pfam" id="PF09924"/>
    </source>
</evidence>
<dbReference type="OrthoDB" id="145485at2"/>
<name>A0A0R1UT98_9LACO</name>
<accession>A0A0R1UT98</accession>
<feature type="transmembrane region" description="Helical" evidence="6">
    <location>
        <begin position="237"/>
        <end position="263"/>
    </location>
</feature>
<keyword evidence="9" id="KW-1185">Reference proteome</keyword>
<feature type="transmembrane region" description="Helical" evidence="6">
    <location>
        <begin position="89"/>
        <end position="111"/>
    </location>
</feature>
<dbReference type="InterPro" id="IPR024320">
    <property type="entry name" value="LPG_synthase_C"/>
</dbReference>
<evidence type="ECO:0000256" key="3">
    <source>
        <dbReference type="ARBA" id="ARBA00022692"/>
    </source>
</evidence>
<dbReference type="PANTHER" id="PTHR34697:SF2">
    <property type="entry name" value="PHOSPHATIDYLGLYCEROL LYSYLTRANSFERASE"/>
    <property type="match status" value="1"/>
</dbReference>
<dbReference type="Pfam" id="PF09924">
    <property type="entry name" value="LPG_synthase_C"/>
    <property type="match status" value="1"/>
</dbReference>
<feature type="transmembrane region" description="Helical" evidence="6">
    <location>
        <begin position="356"/>
        <end position="378"/>
    </location>
</feature>
<keyword evidence="8" id="KW-0436">Ligase</keyword>
<keyword evidence="5 6" id="KW-0472">Membrane</keyword>
<proteinExistence type="predicted"/>
<evidence type="ECO:0000313" key="8">
    <source>
        <dbReference type="EMBL" id="KRL96367.1"/>
    </source>
</evidence>
<dbReference type="GO" id="GO:0005886">
    <property type="term" value="C:plasma membrane"/>
    <property type="evidence" value="ECO:0007669"/>
    <property type="project" value="UniProtKB-SubCell"/>
</dbReference>
<dbReference type="InterPro" id="IPR051211">
    <property type="entry name" value="PG_lysyltransferase"/>
</dbReference>
<sequence>MIQRLQQIWGKYHLLLQIAFVASMLAFVGVAATSFFKTVDWGQVNLTLHQQSPRTLLLLTLGGIIAVIPMLGYDFTLNRLLQANYHPSYLIRCGWMTNTLTNIAGFGGILGSSLRALFYHEAGDRKTIIAAVAKLALFLSTGLSVICWLALGIICFNPVSGHLMRYGIWIIAGGLYAPLLIWWTRRHSQTLFNGLTPRLEAFVVVSSILEWLGVTLFFVATGALLQIQVNLLAVIPLYIVAQIIGVLSMIPGALGSFDVIMMFELVNLGVPRTSVIVWLLMFRVFYYVVPLLLGGLLGLHQAWVGLNQALNQIPRQSMRQLSYLLGTILMYSTGLMMLLAAIIPNLTDSNQFLARFYPLTFFILHQLSTIMFAIILLACARGISSRVAKAYWPTMIVLGVASLNAYFNLASPSVTLSTWVIMFLVWKMRPVLYRKKLQYTLGKFTIDAVIFAGSMLVYMLVGYLNSPKYQIKHTTPNYLLFPGGHIWASGFIGMLIGLILMTIMIRFLMHANEPFRGSYQLDLPRFQALINRFGGNETSHLALLNDKRIYYYQVAGQDQVALMYRVKYDKLIVMGNPIGNQTVVAEALHAFTSEADIYGYLPVFYEVSGPVTMQLHELGFDFLKIGEDGLVTLADFTLAGKKQRSQRALIHKFEREGYTFTMVEPPFEAELMHELKAVSDDWLHGQIEKGFSLGFFDDDYINAAPVGIVRSASGELVAFVTLMPTGGKELLTIDLMRHSHTAPSGIMDLLFVRMFEYGQDHGYPEFDLGMAPLANVGESNFSFITERIAHFIYQYGTRLYGFQGLRRYKEKYVSHWKSRYLVYRKKHSLVATMIALVQVVNERRK</sequence>
<feature type="transmembrane region" description="Helical" evidence="6">
    <location>
        <begin position="131"/>
        <end position="154"/>
    </location>
</feature>
<feature type="transmembrane region" description="Helical" evidence="6">
    <location>
        <begin position="484"/>
        <end position="508"/>
    </location>
</feature>
<dbReference type="PANTHER" id="PTHR34697">
    <property type="entry name" value="PHOSPHATIDYLGLYCEROL LYSYLTRANSFERASE"/>
    <property type="match status" value="1"/>
</dbReference>
<protein>
    <submittedName>
        <fullName evidence="8">Lysyl-tRNA synthetase</fullName>
    </submittedName>
</protein>
<organism evidence="8 9">
    <name type="scientific">Limosilactobacillus equigenerosi DSM 18793 = JCM 14505</name>
    <dbReference type="NCBI Taxonomy" id="1423742"/>
    <lineage>
        <taxon>Bacteria</taxon>
        <taxon>Bacillati</taxon>
        <taxon>Bacillota</taxon>
        <taxon>Bacilli</taxon>
        <taxon>Lactobacillales</taxon>
        <taxon>Lactobacillaceae</taxon>
        <taxon>Limosilactobacillus</taxon>
    </lineage>
</organism>
<dbReference type="PATRIC" id="fig|1423742.4.peg.178"/>
<gene>
    <name evidence="8" type="ORF">FC21_GL000166</name>
</gene>
<feature type="transmembrane region" description="Helical" evidence="6">
    <location>
        <begin position="166"/>
        <end position="183"/>
    </location>
</feature>
<feature type="domain" description="Phosphatidylglycerol lysyltransferase C-terminal" evidence="7">
    <location>
        <begin position="528"/>
        <end position="823"/>
    </location>
</feature>
<dbReference type="EMBL" id="AZGC01000008">
    <property type="protein sequence ID" value="KRL96367.1"/>
    <property type="molecule type" value="Genomic_DNA"/>
</dbReference>
<keyword evidence="4 6" id="KW-1133">Transmembrane helix</keyword>
<keyword evidence="8" id="KW-0030">Aminoacyl-tRNA synthetase</keyword>
<dbReference type="STRING" id="417373.GCA_001570685_01170"/>
<feature type="transmembrane region" description="Helical" evidence="6">
    <location>
        <begin position="56"/>
        <end position="77"/>
    </location>
</feature>
<evidence type="ECO:0000256" key="5">
    <source>
        <dbReference type="ARBA" id="ARBA00023136"/>
    </source>
</evidence>
<keyword evidence="3 6" id="KW-0812">Transmembrane</keyword>